<organism evidence="1 2">
    <name type="scientific">Tumebacillus amylolyticus</name>
    <dbReference type="NCBI Taxonomy" id="2801339"/>
    <lineage>
        <taxon>Bacteria</taxon>
        <taxon>Bacillati</taxon>
        <taxon>Bacillota</taxon>
        <taxon>Bacilli</taxon>
        <taxon>Bacillales</taxon>
        <taxon>Alicyclobacillaceae</taxon>
        <taxon>Tumebacillus</taxon>
    </lineage>
</organism>
<proteinExistence type="predicted"/>
<dbReference type="EMBL" id="JAEQNB010000003">
    <property type="protein sequence ID" value="MBL0387267.1"/>
    <property type="molecule type" value="Genomic_DNA"/>
</dbReference>
<evidence type="ECO:0000313" key="2">
    <source>
        <dbReference type="Proteomes" id="UP000602284"/>
    </source>
</evidence>
<name>A0ABS1JAG3_9BACL</name>
<accession>A0ABS1JAG3</accession>
<comment type="caution">
    <text evidence="1">The sequence shown here is derived from an EMBL/GenBank/DDBJ whole genome shotgun (WGS) entry which is preliminary data.</text>
</comment>
<reference evidence="1 2" key="1">
    <citation type="submission" date="2021-01" db="EMBL/GenBank/DDBJ databases">
        <title>Tumebacillus sp. strain ITR2 16S ribosomal RNA gene Genome sequencing and assembly.</title>
        <authorList>
            <person name="Kang M."/>
        </authorList>
    </citation>
    <scope>NUCLEOTIDE SEQUENCE [LARGE SCALE GENOMIC DNA]</scope>
    <source>
        <strain evidence="1 2">ITR2</strain>
    </source>
</reference>
<evidence type="ECO:0000313" key="1">
    <source>
        <dbReference type="EMBL" id="MBL0387267.1"/>
    </source>
</evidence>
<sequence>MTHVQISTEAGKMENALSKSFTQVEDMHMSSFLRYWYGIQQILEQRGQEEQLDFSRLLDPELLKMLEISIQMSTFEVPDVAEREIAFFQGLRAHVDGLLRRGSLSHDSEEVLAYESLMSLYSSQEEE</sequence>
<protein>
    <submittedName>
        <fullName evidence="1">Uncharacterized protein</fullName>
    </submittedName>
</protein>
<gene>
    <name evidence="1" type="ORF">JJB07_11455</name>
</gene>
<keyword evidence="2" id="KW-1185">Reference proteome</keyword>
<dbReference type="Proteomes" id="UP000602284">
    <property type="component" value="Unassembled WGS sequence"/>
</dbReference>